<sequence length="1272" mass="140431">MRRLPGILLATGAILIVVVALLISGLRLLLPELNHYRPLILEKIQAISGVPVEADFVQGSWETFGPTLEVHNISLSLPNSSIRIERVTLALDVWQSLLRLRWQFRDLTFHQLQLALNTTLGGDGNNGNAITPSTVSDLFLYQLDHFDLNNSRVSFLTPSGARAEFHIPQMTWLNSRDRHRAEGLVSLSTLNGQHGVVQLRLDLRDEQGLLSTGKIFMQADDIDMKPWFSRWLKTNTGLESADFSLAAWLNIQNGEIYGGNALLKQGAASWLSNNEQHRLDVDNLSLALNRVGNGWQVNVPQLNLKTDGVAWAPGTVTALWLPENTQFMGPSQNEELRIRAAGIELERLEALLPTFSFLSPNILERWKDLQPQGNLKALALDIPLQQPDKTRFQAFWQDLSWQHWQLVPGVNHFAGTLLGSVENGQLRLGLDNSTLPYGDMFRAPLQVSSAQGTLSWQYNDKGWQLASKGLDVKAKSLWINGDFRYQQPAKGEPRLEILAGIRLYDGADAWRYFPEPLMGKHLVDYLSSAIQGGQADNATLIYAGNPHHFPYKEHDGQFQVDVPLRHATFQFQPEWPALKDFAIDLDFVNDGLWMNAPQAQLGKVAGRNITAVIPDYLKERLFVDADVAGDGQDIHDYFKQTPLDDSVGAALDELQVGGNVSGRLHLDIPLNGENVIAKGEVTLNNNALLIKPLASQLERVSGKFRFNNGNLESDTLKANWFGQPLAINFTTLEGNQDFKVNVGLKGDWQLAKVEGIPETIAQALGGTAALQGQVAIDLPHKGKGVPSYEVGVNAELKKVNSHLPAPLDKQAGEALPISVKVKGGLNGFMLNGRAGKQNYFNSEWLLANEQVTLARAVWKNEGSGTPELPKDKSLALNLPALDGEQWLALLAPSMKPGKSAGKVGNFNFPTNVLLNTPQLIVGGQTWHNLQLTVEQQLAGTSVTAKGKEIEGSLSMPDNGLWRADLGYLYYNPQFSGDKNNQEAAKLPAKTDRVSFHDWPSLILRCKSCWFMGQNFGNVEADVKHRGDSLVLEHGLVDTGYGRVSATGLWKQNSQEERSALKGKLLGSQINQTASFFGITIPLKDAPYDIDFDLHWHGQPWKPQINKLNGTMKIDLGKGEIDNIGGGRAGQLLRLVSFDALLRKLQFDFRDTFGNGFYFDSIRGTVWAKDGIMYTDNLLIDGLSADIAMNGQIDLVRRQIDMQAVIAPEISATVGVATAFAINPIVGAAVFAASRVLSPLWNKISFIRYNITGSLDHPDINEVLRKPKEEKAP</sequence>
<reference evidence="3 4" key="1">
    <citation type="submission" date="2024-09" db="EMBL/GenBank/DDBJ databases">
        <authorList>
            <person name="Sun Q."/>
            <person name="Mori K."/>
        </authorList>
    </citation>
    <scope>NUCLEOTIDE SEQUENCE [LARGE SCALE GENOMIC DNA]</scope>
    <source>
        <strain evidence="3 4">CCM 8626</strain>
    </source>
</reference>
<dbReference type="EMBL" id="JBHLXG010000018">
    <property type="protein sequence ID" value="MFC0228126.1"/>
    <property type="molecule type" value="Genomic_DNA"/>
</dbReference>
<organism evidence="3 4">
    <name type="scientific">Serratia aquatilis</name>
    <dbReference type="NCBI Taxonomy" id="1737515"/>
    <lineage>
        <taxon>Bacteria</taxon>
        <taxon>Pseudomonadati</taxon>
        <taxon>Pseudomonadota</taxon>
        <taxon>Gammaproteobacteria</taxon>
        <taxon>Enterobacterales</taxon>
        <taxon>Yersiniaceae</taxon>
        <taxon>Serratia</taxon>
    </lineage>
</organism>
<proteinExistence type="predicted"/>
<dbReference type="Pfam" id="PF13116">
    <property type="entry name" value="YhdP"/>
    <property type="match status" value="1"/>
</dbReference>
<comment type="caution">
    <text evidence="3">The sequence shown here is derived from an EMBL/GenBank/DDBJ whole genome shotgun (WGS) entry which is preliminary data.</text>
</comment>
<protein>
    <submittedName>
        <fullName evidence="3">AsmA2 domain-containing protein YhdP</fullName>
    </submittedName>
</protein>
<keyword evidence="1" id="KW-0812">Transmembrane</keyword>
<dbReference type="Proteomes" id="UP001589792">
    <property type="component" value="Unassembled WGS sequence"/>
</dbReference>
<evidence type="ECO:0000313" key="4">
    <source>
        <dbReference type="Proteomes" id="UP001589792"/>
    </source>
</evidence>
<dbReference type="NCBIfam" id="TIGR02099">
    <property type="entry name" value="YhdP family protein"/>
    <property type="match status" value="1"/>
</dbReference>
<accession>A0ABV6EGJ8</accession>
<gene>
    <name evidence="3" type="primary">yhdP</name>
    <name evidence="3" type="ORF">ACFFJ3_16780</name>
</gene>
<feature type="domain" description="YhdP central" evidence="2">
    <location>
        <begin position="1"/>
        <end position="1259"/>
    </location>
</feature>
<evidence type="ECO:0000259" key="2">
    <source>
        <dbReference type="Pfam" id="PF13116"/>
    </source>
</evidence>
<keyword evidence="4" id="KW-1185">Reference proteome</keyword>
<dbReference type="NCBIfam" id="NF008148">
    <property type="entry name" value="PRK10899.1"/>
    <property type="match status" value="1"/>
</dbReference>
<dbReference type="InterPro" id="IPR011836">
    <property type="entry name" value="YhdP"/>
</dbReference>
<keyword evidence="1" id="KW-0472">Membrane</keyword>
<dbReference type="PANTHER" id="PTHR38690">
    <property type="entry name" value="PROTEASE-RELATED"/>
    <property type="match status" value="1"/>
</dbReference>
<evidence type="ECO:0000256" key="1">
    <source>
        <dbReference type="SAM" id="Phobius"/>
    </source>
</evidence>
<keyword evidence="1" id="KW-1133">Transmembrane helix</keyword>
<dbReference type="PANTHER" id="PTHR38690:SF1">
    <property type="entry name" value="PROTEASE"/>
    <property type="match status" value="1"/>
</dbReference>
<dbReference type="InterPro" id="IPR025263">
    <property type="entry name" value="YhdP_central"/>
</dbReference>
<evidence type="ECO:0000313" key="3">
    <source>
        <dbReference type="EMBL" id="MFC0228126.1"/>
    </source>
</evidence>
<name>A0ABV6EGJ8_9GAMM</name>
<dbReference type="RefSeq" id="WP_380677424.1">
    <property type="nucleotide sequence ID" value="NZ_CP173186.1"/>
</dbReference>
<feature type="transmembrane region" description="Helical" evidence="1">
    <location>
        <begin position="7"/>
        <end position="30"/>
    </location>
</feature>